<dbReference type="Proteomes" id="UP000029964">
    <property type="component" value="Unassembled WGS sequence"/>
</dbReference>
<protein>
    <submittedName>
        <fullName evidence="2">Tetratricopeptide repeat protein-like protein</fullName>
    </submittedName>
</protein>
<keyword evidence="3" id="KW-1185">Reference proteome</keyword>
<dbReference type="InterPro" id="IPR011990">
    <property type="entry name" value="TPR-like_helical_dom_sf"/>
</dbReference>
<evidence type="ECO:0000313" key="2">
    <source>
        <dbReference type="EMBL" id="KFH43547.1"/>
    </source>
</evidence>
<dbReference type="AlphaFoldDB" id="A0A086T2G5"/>
<comment type="caution">
    <text evidence="2">The sequence shown here is derived from an EMBL/GenBank/DDBJ whole genome shotgun (WGS) entry which is preliminary data.</text>
</comment>
<dbReference type="OrthoDB" id="1872379at2759"/>
<feature type="compositionally biased region" description="Acidic residues" evidence="1">
    <location>
        <begin position="29"/>
        <end position="41"/>
    </location>
</feature>
<dbReference type="EMBL" id="JPKY01000067">
    <property type="protein sequence ID" value="KFH43547.1"/>
    <property type="molecule type" value="Genomic_DNA"/>
</dbReference>
<dbReference type="PANTHER" id="PTHR46014">
    <property type="entry name" value="TETRATRICOPEPTIDE REPEAT PROTEIN 1"/>
    <property type="match status" value="1"/>
</dbReference>
<reference evidence="3" key="1">
    <citation type="journal article" date="2014" name="Genome Announc.">
        <title>Genome sequence and annotation of Acremonium chrysogenum, producer of the beta-lactam antibiotic cephalosporin C.</title>
        <authorList>
            <person name="Terfehr D."/>
            <person name="Dahlmann T.A."/>
            <person name="Specht T."/>
            <person name="Zadra I."/>
            <person name="Kuernsteiner H."/>
            <person name="Kueck U."/>
        </authorList>
    </citation>
    <scope>NUCLEOTIDE SEQUENCE [LARGE SCALE GENOMIC DNA]</scope>
    <source>
        <strain evidence="3">ATCC 11550 / CBS 779.69 / DSM 880 / IAM 14645 / JCM 23072 / IMI 49137</strain>
    </source>
</reference>
<feature type="compositionally biased region" description="Acidic residues" evidence="1">
    <location>
        <begin position="135"/>
        <end position="144"/>
    </location>
</feature>
<dbReference type="Gene3D" id="1.25.40.10">
    <property type="entry name" value="Tetratricopeptide repeat domain"/>
    <property type="match status" value="1"/>
</dbReference>
<dbReference type="SUPFAM" id="SSF48452">
    <property type="entry name" value="TPR-like"/>
    <property type="match status" value="1"/>
</dbReference>
<gene>
    <name evidence="2" type="ORF">ACRE_057120</name>
</gene>
<dbReference type="InterPro" id="IPR052769">
    <property type="entry name" value="TPR_domain_protein"/>
</dbReference>
<organism evidence="2 3">
    <name type="scientific">Hapsidospora chrysogenum (strain ATCC 11550 / CBS 779.69 / DSM 880 / IAM 14645 / JCM 23072 / IMI 49137)</name>
    <name type="common">Acremonium chrysogenum</name>
    <dbReference type="NCBI Taxonomy" id="857340"/>
    <lineage>
        <taxon>Eukaryota</taxon>
        <taxon>Fungi</taxon>
        <taxon>Dikarya</taxon>
        <taxon>Ascomycota</taxon>
        <taxon>Pezizomycotina</taxon>
        <taxon>Sordariomycetes</taxon>
        <taxon>Hypocreomycetidae</taxon>
        <taxon>Hypocreales</taxon>
        <taxon>Bionectriaceae</taxon>
        <taxon>Hapsidospora</taxon>
    </lineage>
</organism>
<evidence type="ECO:0000256" key="1">
    <source>
        <dbReference type="SAM" id="MobiDB-lite"/>
    </source>
</evidence>
<accession>A0A086T2G5</accession>
<dbReference type="HOGENOM" id="CLU_058463_1_0_1"/>
<dbReference type="PANTHER" id="PTHR46014:SF1">
    <property type="entry name" value="TETRATRICOPEPTIDE REPEAT PROTEIN 1"/>
    <property type="match status" value="1"/>
</dbReference>
<dbReference type="STRING" id="857340.A0A086T2G5"/>
<feature type="compositionally biased region" description="Basic and acidic residues" evidence="1">
    <location>
        <begin position="1"/>
        <end position="28"/>
    </location>
</feature>
<proteinExistence type="predicted"/>
<sequence length="283" mass="31018">MPENNPEDKAIRDNDVTEPKTEVSRKDDEIEEENLTPEEEATQTALQESQSLKAEANTLFSKNDIHNALSTYADALLPLPSSAHFPRAVLHSNISACHLRLEQSKDAAKAATAALDELAKLETNLTVAETKIKEEEEEEVEEEIVSSGAESSAPAPLKEGDIKADIARIRTKSLLRRARAYATTSPASWHALSSAQADYQALAALPAGQLTPSDARTVRSMLRELEPRVKEAQEREMGEMWGKLKDLGDGLLKPFGLSTSNFQMVKDEKTGGYSMNFQQGPAK</sequence>
<evidence type="ECO:0000313" key="3">
    <source>
        <dbReference type="Proteomes" id="UP000029964"/>
    </source>
</evidence>
<feature type="region of interest" description="Disordered" evidence="1">
    <location>
        <begin position="135"/>
        <end position="156"/>
    </location>
</feature>
<name>A0A086T2G5_HAPC1</name>
<feature type="region of interest" description="Disordered" evidence="1">
    <location>
        <begin position="1"/>
        <end position="48"/>
    </location>
</feature>